<dbReference type="GO" id="GO:0019843">
    <property type="term" value="F:rRNA binding"/>
    <property type="evidence" value="ECO:0007669"/>
    <property type="project" value="UniProtKB-UniRule"/>
</dbReference>
<dbReference type="CDD" id="cd00336">
    <property type="entry name" value="Ribosomal_L22"/>
    <property type="match status" value="1"/>
</dbReference>
<dbReference type="InterPro" id="IPR036394">
    <property type="entry name" value="Ribosomal_uL22_sf"/>
</dbReference>
<reference evidence="11" key="1">
    <citation type="journal article" date="2015" name="Mol. Ecol. Resour.">
        <title>Does complete plastid genome sequencing improve species discrimination and phylogenetic resolution in Araucaria?</title>
        <authorList>
            <person name="Ruhsam M."/>
            <person name="Rai H.S."/>
            <person name="Mathews S."/>
            <person name="Ross T.G."/>
            <person name="Graham S.W."/>
            <person name="Raubeson L.A."/>
            <person name="Mei W."/>
            <person name="Thomas P.I."/>
            <person name="Gardner M.F."/>
            <person name="Ennos R.A."/>
            <person name="Hollingsworth P.M."/>
        </authorList>
    </citation>
    <scope>NUCLEOTIDE SEQUENCE</scope>
</reference>
<geneLocation type="chloroplast" evidence="11"/>
<dbReference type="HAMAP" id="MF_01331_B">
    <property type="entry name" value="Ribosomal_uL22_B"/>
    <property type="match status" value="1"/>
</dbReference>
<keyword evidence="6 8" id="KW-0687">Ribonucleoprotein</keyword>
<evidence type="ECO:0000256" key="10">
    <source>
        <dbReference type="RuleBase" id="RU004009"/>
    </source>
</evidence>
<dbReference type="InterPro" id="IPR005727">
    <property type="entry name" value="Ribosomal_uL22_bac/chlpt-type"/>
</dbReference>
<evidence type="ECO:0000256" key="2">
    <source>
        <dbReference type="ARBA" id="ARBA00022640"/>
    </source>
</evidence>
<dbReference type="GO" id="GO:0003735">
    <property type="term" value="F:structural constituent of ribosome"/>
    <property type="evidence" value="ECO:0007669"/>
    <property type="project" value="InterPro"/>
</dbReference>
<evidence type="ECO:0000256" key="1">
    <source>
        <dbReference type="ARBA" id="ARBA00009451"/>
    </source>
</evidence>
<dbReference type="PANTHER" id="PTHR13501">
    <property type="entry name" value="CHLOROPLAST 50S RIBOSOMAL PROTEIN L22-RELATED"/>
    <property type="match status" value="1"/>
</dbReference>
<dbReference type="Gene3D" id="3.90.470.10">
    <property type="entry name" value="Ribosomal protein L22/L17"/>
    <property type="match status" value="1"/>
</dbReference>
<dbReference type="Pfam" id="PF00237">
    <property type="entry name" value="Ribosomal_L22"/>
    <property type="match status" value="1"/>
</dbReference>
<dbReference type="PANTHER" id="PTHR13501:SF10">
    <property type="entry name" value="LARGE RIBOSOMAL SUBUNIT PROTEIN UL22M"/>
    <property type="match status" value="1"/>
</dbReference>
<evidence type="ECO:0000256" key="4">
    <source>
        <dbReference type="ARBA" id="ARBA00022884"/>
    </source>
</evidence>
<evidence type="ECO:0000256" key="7">
    <source>
        <dbReference type="ARBA" id="ARBA00035285"/>
    </source>
</evidence>
<comment type="subcellular location">
    <subcellularLocation>
        <location evidence="8 10">Plastid</location>
        <location evidence="8 10">Chloroplast</location>
    </subcellularLocation>
</comment>
<protein>
    <recommendedName>
        <fullName evidence="7 8">Large ribosomal subunit protein uL22c</fullName>
    </recommendedName>
</protein>
<organism evidence="11">
    <name type="scientific">Araucaria biramulata</name>
    <dbReference type="NCBI Taxonomy" id="60857"/>
    <lineage>
        <taxon>Eukaryota</taxon>
        <taxon>Viridiplantae</taxon>
        <taxon>Streptophyta</taxon>
        <taxon>Embryophyta</taxon>
        <taxon>Tracheophyta</taxon>
        <taxon>Spermatophyta</taxon>
        <taxon>Pinopsida</taxon>
        <taxon>Pinidae</taxon>
        <taxon>Conifers II</taxon>
        <taxon>Araucariales</taxon>
        <taxon>Araucariaceae</taxon>
        <taxon>Araucaria</taxon>
    </lineage>
</organism>
<comment type="subunit">
    <text evidence="8">Part of the 50S ribosomal subunit.</text>
</comment>
<dbReference type="PROSITE" id="PS00464">
    <property type="entry name" value="RIBOSOMAL_L22"/>
    <property type="match status" value="1"/>
</dbReference>
<evidence type="ECO:0000256" key="9">
    <source>
        <dbReference type="RuleBase" id="RU004005"/>
    </source>
</evidence>
<evidence type="ECO:0000256" key="5">
    <source>
        <dbReference type="ARBA" id="ARBA00022980"/>
    </source>
</evidence>
<dbReference type="InterPro" id="IPR047867">
    <property type="entry name" value="Ribosomal_uL22_bac/org-type"/>
</dbReference>
<dbReference type="GO" id="GO:0015934">
    <property type="term" value="C:large ribosomal subunit"/>
    <property type="evidence" value="ECO:0007669"/>
    <property type="project" value="InterPro"/>
</dbReference>
<dbReference type="SUPFAM" id="SSF54843">
    <property type="entry name" value="Ribosomal protein L22"/>
    <property type="match status" value="1"/>
</dbReference>
<comment type="function">
    <text evidence="8 10">This protein binds specifically to 23S rRNA.</text>
</comment>
<dbReference type="InterPro" id="IPR001063">
    <property type="entry name" value="Ribosomal_uL22"/>
</dbReference>
<dbReference type="GO" id="GO:0006412">
    <property type="term" value="P:translation"/>
    <property type="evidence" value="ECO:0007669"/>
    <property type="project" value="UniProtKB-UniRule"/>
</dbReference>
<evidence type="ECO:0000313" key="11">
    <source>
        <dbReference type="EMBL" id="AJF43086.1"/>
    </source>
</evidence>
<keyword evidence="2 11" id="KW-0934">Plastid</keyword>
<dbReference type="NCBIfam" id="TIGR01044">
    <property type="entry name" value="rplV_bact"/>
    <property type="match status" value="1"/>
</dbReference>
<comment type="similarity">
    <text evidence="1 8 9">Belongs to the universal ribosomal protein uL22 family.</text>
</comment>
<keyword evidence="11" id="KW-0150">Chloroplast</keyword>
<dbReference type="InterPro" id="IPR018260">
    <property type="entry name" value="Ribosomal_uL22_CS"/>
</dbReference>
<name>A0A0B5H4J9_9CONI</name>
<sequence length="119" mass="13371">MINKSPSPEIRAWAKHICMSAHKARRVINQIRGRSYGQALMILELMPYGACYPILQLISSAAANANHNMGLNKANLFVSRAEVNEGALLKRFKPRARGRGYQIQKPTCHITIVLEEISR</sequence>
<keyword evidence="4 8" id="KW-0694">RNA-binding</keyword>
<proteinExistence type="inferred from homology"/>
<evidence type="ECO:0000256" key="3">
    <source>
        <dbReference type="ARBA" id="ARBA00022730"/>
    </source>
</evidence>
<keyword evidence="5 8" id="KW-0689">Ribosomal protein</keyword>
<dbReference type="AlphaFoldDB" id="A0A0B5H4J9"/>
<keyword evidence="3 8" id="KW-0699">rRNA-binding</keyword>
<gene>
    <name evidence="8 11" type="primary">rpl22</name>
</gene>
<evidence type="ECO:0000256" key="6">
    <source>
        <dbReference type="ARBA" id="ARBA00023274"/>
    </source>
</evidence>
<comment type="function">
    <text evidence="8 10">The globular domain of the protein is located near the polypeptide exit tunnel on the outside of the subunit, while an extended beta-hairpin is found that lines the wall of the exit tunnel in the center of the 70S ribosome.</text>
</comment>
<evidence type="ECO:0000256" key="8">
    <source>
        <dbReference type="HAMAP-Rule" id="MF_01331"/>
    </source>
</evidence>
<accession>A0A0B5H4J9</accession>
<dbReference type="EMBL" id="KM678415">
    <property type="protein sequence ID" value="AJF42841.1"/>
    <property type="molecule type" value="Genomic_DNA"/>
</dbReference>
<dbReference type="GO" id="GO:0009507">
    <property type="term" value="C:chloroplast"/>
    <property type="evidence" value="ECO:0007669"/>
    <property type="project" value="UniProtKB-SubCell"/>
</dbReference>
<dbReference type="EMBL" id="KM678418">
    <property type="protein sequence ID" value="AJF43086.1"/>
    <property type="molecule type" value="Genomic_DNA"/>
</dbReference>